<evidence type="ECO:0000256" key="1">
    <source>
        <dbReference type="SAM" id="Phobius"/>
    </source>
</evidence>
<dbReference type="STRING" id="1328314.Achr_40310"/>
<dbReference type="InterPro" id="IPR007498">
    <property type="entry name" value="PqiA-like"/>
</dbReference>
<accession>A0A0C4WRS0</accession>
<dbReference type="EMBL" id="CP010415">
    <property type="protein sequence ID" value="AJE23416.1"/>
    <property type="molecule type" value="Genomic_DNA"/>
</dbReference>
<sequence>MGMAEQPLVACHDCDLLQREPLLPQGGVARCRRCGATLLRSHPQSTERALAFTLGALFLFVLANVFPIVGLKLSGDFVQTTLLGAAQVMYRNDMRLVAGLVLVTTFVAPLTQMLAMTYLLLPACLGRRPPQARRVFRGMTLIQPWSMLEVFVLGILVALVKLAHLAIVVPGIALWSFGGVMLLMAAATAAFDARDLWTRLEAAR</sequence>
<feature type="transmembrane region" description="Helical" evidence="1">
    <location>
        <begin position="49"/>
        <end position="69"/>
    </location>
</feature>
<feature type="transmembrane region" description="Helical" evidence="1">
    <location>
        <begin position="141"/>
        <end position="160"/>
    </location>
</feature>
<dbReference type="AlphaFoldDB" id="A0A0C4WRS0"/>
<evidence type="ECO:0000313" key="3">
    <source>
        <dbReference type="Proteomes" id="UP000068210"/>
    </source>
</evidence>
<evidence type="ECO:0000313" key="2">
    <source>
        <dbReference type="EMBL" id="AJE23416.1"/>
    </source>
</evidence>
<dbReference type="Proteomes" id="UP000068210">
    <property type="component" value="Chromosome"/>
</dbReference>
<keyword evidence="1" id="KW-1133">Transmembrane helix</keyword>
<dbReference type="Pfam" id="PF04403">
    <property type="entry name" value="PqiA"/>
    <property type="match status" value="1"/>
</dbReference>
<protein>
    <submittedName>
        <fullName evidence="2">Integral membrane protein, PqiA family</fullName>
    </submittedName>
</protein>
<dbReference type="RefSeq" id="WP_039807170.1">
    <property type="nucleotide sequence ID" value="NZ_CP010415.1"/>
</dbReference>
<organism evidence="2 3">
    <name type="scientific">Azotobacter chroococcum NCIMB 8003</name>
    <dbReference type="NCBI Taxonomy" id="1328314"/>
    <lineage>
        <taxon>Bacteria</taxon>
        <taxon>Pseudomonadati</taxon>
        <taxon>Pseudomonadota</taxon>
        <taxon>Gammaproteobacteria</taxon>
        <taxon>Pseudomonadales</taxon>
        <taxon>Pseudomonadaceae</taxon>
        <taxon>Azotobacter</taxon>
    </lineage>
</organism>
<feature type="transmembrane region" description="Helical" evidence="1">
    <location>
        <begin position="96"/>
        <end position="121"/>
    </location>
</feature>
<name>A0A0C4WRS0_9GAMM</name>
<keyword evidence="1" id="KW-0812">Transmembrane</keyword>
<proteinExistence type="predicted"/>
<keyword evidence="3" id="KW-1185">Reference proteome</keyword>
<feature type="transmembrane region" description="Helical" evidence="1">
    <location>
        <begin position="172"/>
        <end position="191"/>
    </location>
</feature>
<keyword evidence="1" id="KW-0472">Membrane</keyword>
<reference evidence="2 3" key="1">
    <citation type="journal article" date="2015" name="PLoS ONE">
        <title>Azotobacter Genomes: The Genome of Azotobacter chroococcum NCIMB 8003 (ATCC 4412).</title>
        <authorList>
            <person name="Robson R.L."/>
            <person name="Jones R."/>
            <person name="Robson R.M."/>
            <person name="Schwartz A."/>
            <person name="Richardson T.H."/>
        </authorList>
    </citation>
    <scope>NUCLEOTIDE SEQUENCE [LARGE SCALE GENOMIC DNA]</scope>
    <source>
        <strain evidence="2 3">NCIMB 8003</strain>
    </source>
</reference>
<gene>
    <name evidence="2" type="ORF">Achr_40310</name>
</gene>
<dbReference type="HOGENOM" id="CLU_041903_1_1_6"/>
<dbReference type="KEGG" id="acx:Achr_40310"/>